<evidence type="ECO:0000313" key="2">
    <source>
        <dbReference type="EMBL" id="SHM05209.1"/>
    </source>
</evidence>
<gene>
    <name evidence="2" type="ORF">SAMN05443432_104254</name>
</gene>
<sequence>MPFMSRLPKDQTSTDATESNAADGFLEGALSRLRRKPDPDLEDLMKRIILPSLPVSDEEMARATHQDLGLKLARQDLWEDLADRIDYADESRLATPGGEAASLLLAFGARSDLVAAAEDAIHDGMNPDMSGMEAMEDILLDHHGRHALALVVALSHFDIGWALQTATTSGELAAGPDTSDRIDAHFQRAVDLLAPYDPQELDSPSLAAAKCALLATQRHPDRRVADDYEKLITLDPDCPRHMRALGFHLLPRYYGTYDQLELEARRTAARTGEVWGSGGYTWVYLDALATDDAALIRLDADYFIEGLEHILGIKRDQHVTNQLAAFCAITMAPDRARPAALPAGSEATRSRLHDCLDWILSKHLTELHPLVWSQTLMSPGLTPALPSRRALVTRGRHAALRAIALRFAKDIAAGHTIAFSSSGMYRLPAL</sequence>
<dbReference type="AlphaFoldDB" id="A0A1M7FNC4"/>
<protein>
    <submittedName>
        <fullName evidence="2">Uncharacterized protein</fullName>
    </submittedName>
</protein>
<name>A0A1M7FNC4_9RHOB</name>
<organism evidence="2 3">
    <name type="scientific">Roseovarius litoreus</name>
    <dbReference type="NCBI Taxonomy" id="1155722"/>
    <lineage>
        <taxon>Bacteria</taxon>
        <taxon>Pseudomonadati</taxon>
        <taxon>Pseudomonadota</taxon>
        <taxon>Alphaproteobacteria</taxon>
        <taxon>Rhodobacterales</taxon>
        <taxon>Roseobacteraceae</taxon>
        <taxon>Roseovarius</taxon>
    </lineage>
</organism>
<dbReference type="Proteomes" id="UP000322545">
    <property type="component" value="Unassembled WGS sequence"/>
</dbReference>
<accession>A0A1M7FNC4</accession>
<reference evidence="2 3" key="1">
    <citation type="submission" date="2016-11" db="EMBL/GenBank/DDBJ databases">
        <authorList>
            <person name="Varghese N."/>
            <person name="Submissions S."/>
        </authorList>
    </citation>
    <scope>NUCLEOTIDE SEQUENCE [LARGE SCALE GENOMIC DNA]</scope>
    <source>
        <strain evidence="2 3">DSM 28249</strain>
    </source>
</reference>
<evidence type="ECO:0000313" key="3">
    <source>
        <dbReference type="Proteomes" id="UP000322545"/>
    </source>
</evidence>
<dbReference type="EMBL" id="FRCB01000004">
    <property type="protein sequence ID" value="SHM05209.1"/>
    <property type="molecule type" value="Genomic_DNA"/>
</dbReference>
<feature type="region of interest" description="Disordered" evidence="1">
    <location>
        <begin position="1"/>
        <end position="22"/>
    </location>
</feature>
<evidence type="ECO:0000256" key="1">
    <source>
        <dbReference type="SAM" id="MobiDB-lite"/>
    </source>
</evidence>
<feature type="compositionally biased region" description="Polar residues" evidence="1">
    <location>
        <begin position="10"/>
        <end position="20"/>
    </location>
</feature>
<proteinExistence type="predicted"/>
<keyword evidence="3" id="KW-1185">Reference proteome</keyword>